<evidence type="ECO:0000313" key="13">
    <source>
        <dbReference type="Proteomes" id="UP000675781"/>
    </source>
</evidence>
<dbReference type="InterPro" id="IPR005151">
    <property type="entry name" value="Tail-specific_protease"/>
</dbReference>
<evidence type="ECO:0000256" key="3">
    <source>
        <dbReference type="ARBA" id="ARBA00022490"/>
    </source>
</evidence>
<dbReference type="Pfam" id="PF26550">
    <property type="entry name" value="Tricorn_2nd"/>
    <property type="match status" value="1"/>
</dbReference>
<dbReference type="GO" id="GO:0008236">
    <property type="term" value="F:serine-type peptidase activity"/>
    <property type="evidence" value="ECO:0007669"/>
    <property type="project" value="UniProtKB-UniRule"/>
</dbReference>
<dbReference type="Gene3D" id="2.120.10.60">
    <property type="entry name" value="Tricorn protease N-terminal domain"/>
    <property type="match status" value="1"/>
</dbReference>
<keyword evidence="6 7" id="KW-0720">Serine protease</keyword>
<evidence type="ECO:0000259" key="11">
    <source>
        <dbReference type="SMART" id="SM00245"/>
    </source>
</evidence>
<dbReference type="InterPro" id="IPR029045">
    <property type="entry name" value="ClpP/crotonase-like_dom_sf"/>
</dbReference>
<dbReference type="SUPFAM" id="SSF52096">
    <property type="entry name" value="ClpP/crotonase"/>
    <property type="match status" value="1"/>
</dbReference>
<keyword evidence="3 7" id="KW-0963">Cytoplasm</keyword>
<dbReference type="InterPro" id="IPR028204">
    <property type="entry name" value="Tricorn_C1"/>
</dbReference>
<evidence type="ECO:0000256" key="7">
    <source>
        <dbReference type="PIRNR" id="PIRNR036421"/>
    </source>
</evidence>
<feature type="compositionally biased region" description="Basic and acidic residues" evidence="10">
    <location>
        <begin position="530"/>
        <end position="555"/>
    </location>
</feature>
<dbReference type="PANTHER" id="PTHR43253">
    <property type="entry name" value="TRICORN PROTEASE HOMOLOG 2-RELATED"/>
    <property type="match status" value="1"/>
</dbReference>
<name>A0A941EQP6_9ACTN</name>
<evidence type="ECO:0000256" key="6">
    <source>
        <dbReference type="ARBA" id="ARBA00022825"/>
    </source>
</evidence>
<dbReference type="Pfam" id="PF14685">
    <property type="entry name" value="PDZ_Tricorn"/>
    <property type="match status" value="1"/>
</dbReference>
<dbReference type="InterPro" id="IPR029414">
    <property type="entry name" value="Tricorn_PDZ"/>
</dbReference>
<comment type="function">
    <text evidence="7">Degrades oligopeptides.</text>
</comment>
<evidence type="ECO:0000256" key="4">
    <source>
        <dbReference type="ARBA" id="ARBA00022670"/>
    </source>
</evidence>
<dbReference type="Gene3D" id="2.130.10.10">
    <property type="entry name" value="YVTN repeat-like/Quinoprotein amine dehydrogenase"/>
    <property type="match status" value="1"/>
</dbReference>
<sequence>MTGQHYLRHPHLAHNLLTFVADDDVWLAEVDQAVAGTARAWRLTSDRTPVLSPRLNPAGTHVAWSAIREGAREAFAVAVDGGPIRQLTYWGERSRETAGVRGWISDDEVLVTGWNGHHEGMRVWPYAVPLEGPERQLPHGPLTDLSVSAEGAVLVGSALYREPARWKRYLGGTGGKIWYSPDGGEYRQILASVGNHLVHPMWVDGRVAFLSDHEGVGALYSALPDGSDLRRHSDHGPFYARHATTDGSRVVYQAAGELWLLESLDAEPVALGIRLGGVRAGRAPISVGGGAGLRSYSLCRSGRIVAAEVRGTVHWLPAEQGPSRALLAEPGVRARIPLILPGTSTVVCASDSDGEDGIDVIPADGSPARRILSGRVGRVIELAASPDAKTLALSCDDGRLLIVDLESGEARELARAENHQPHGLTFSPDSALLTWSQDWRSWGGAWIRLARLSDDTVVDVTAARFHDFSPAFTADGKYLVFLSSRTFDPVEAIQPFDLSFVPGVRPYLVTLAADTPSPFAPELNGRPAKPKQDAKDKDADKGADGAKDGEPSVEPVRLDLEGLAARIVPFPVPAGTYRSLRTAGSAVLWLDSPHTGELGEAAIGGEEHPKASLVRFDLAKRKQFTLIEALDDYDVSGDGSRLGFRKDGEFTIRPTEGSGDEEDISVDLDRIRVTVDPVSEWRQMYAENWRLMRDNFWREDMAGVDWPGIRERYEPLLERVGTSDELRDVLWEAVAELGASHAYVRDPYQLSPIPDAQAQGRLGADLVRDEQGRWLIGRIVPSETSVLAGFSPLEAPGVAARAGDEIVAVDGRAVDAHRGPNAQLVGKARKPVELTLRRDGEERRVAVVPLRGEGTLRYQDLIRTRRAAVHERSGGRLGYLHVPDMSMLGWAEFHRDLISELAREGLVFDLRENGGGFTSELVIEKLRRQIIGWDLGRRTRPNSYPGDAPRGPIVALTDENAGSDGDIGTHAFKRYGLGPVIGTRTWGGVIGIDGKYRLVDGTEVTQPKYSFWFDDAGWTVENYGVDPDVELPIAPHDYAAGRDPQLDEAIRTALAALEERPALAPPGLPPLR</sequence>
<feature type="active site" description="Charge relay system" evidence="8">
    <location>
        <position position="741"/>
    </location>
</feature>
<evidence type="ECO:0000256" key="8">
    <source>
        <dbReference type="PIRSR" id="PIRSR036421-1"/>
    </source>
</evidence>
<accession>A0A941EQP6</accession>
<dbReference type="PANTHER" id="PTHR43253:SF1">
    <property type="entry name" value="TRICORN PROTEASE HOMOLOG 2-RELATED"/>
    <property type="match status" value="1"/>
</dbReference>
<evidence type="ECO:0000256" key="2">
    <source>
        <dbReference type="ARBA" id="ARBA00008524"/>
    </source>
</evidence>
<dbReference type="SUPFAM" id="SSF50156">
    <property type="entry name" value="PDZ domain-like"/>
    <property type="match status" value="1"/>
</dbReference>
<keyword evidence="13" id="KW-1185">Reference proteome</keyword>
<evidence type="ECO:0000256" key="5">
    <source>
        <dbReference type="ARBA" id="ARBA00022801"/>
    </source>
</evidence>
<keyword evidence="4 7" id="KW-0645">Protease</keyword>
<feature type="site" description="Transition state stabilizer; via amide nitrogen" evidence="9">
    <location>
        <position position="964"/>
    </location>
</feature>
<dbReference type="EC" id="3.4.21.-" evidence="7"/>
<feature type="region of interest" description="Disordered" evidence="10">
    <location>
        <begin position="518"/>
        <end position="555"/>
    </location>
</feature>
<gene>
    <name evidence="12" type="ORF">KDL01_15870</name>
</gene>
<dbReference type="Pfam" id="PF03572">
    <property type="entry name" value="Peptidase_S41"/>
    <property type="match status" value="1"/>
</dbReference>
<dbReference type="SUPFAM" id="SSF69304">
    <property type="entry name" value="Tricorn protease N-terminal domain"/>
    <property type="match status" value="1"/>
</dbReference>
<dbReference type="GO" id="GO:0006508">
    <property type="term" value="P:proteolysis"/>
    <property type="evidence" value="ECO:0007669"/>
    <property type="project" value="UniProtKB-UniRule"/>
</dbReference>
<protein>
    <recommendedName>
        <fullName evidence="7">Tricorn protease homolog</fullName>
        <ecNumber evidence="7">3.4.21.-</ecNumber>
    </recommendedName>
</protein>
<dbReference type="Gene3D" id="3.30.750.44">
    <property type="match status" value="1"/>
</dbReference>
<dbReference type="EMBL" id="JAGSOG010000069">
    <property type="protein sequence ID" value="MBR7834753.1"/>
    <property type="molecule type" value="Genomic_DNA"/>
</dbReference>
<comment type="subcellular location">
    <subcellularLocation>
        <location evidence="1 7">Cytoplasm</location>
    </subcellularLocation>
</comment>
<keyword evidence="5 7" id="KW-0378">Hydrolase</keyword>
<evidence type="ECO:0000256" key="1">
    <source>
        <dbReference type="ARBA" id="ARBA00004496"/>
    </source>
</evidence>
<dbReference type="GO" id="GO:0005737">
    <property type="term" value="C:cytoplasm"/>
    <property type="evidence" value="ECO:0007669"/>
    <property type="project" value="UniProtKB-SubCell"/>
</dbReference>
<organism evidence="12 13">
    <name type="scientific">Actinospica durhamensis</name>
    <dbReference type="NCBI Taxonomy" id="1508375"/>
    <lineage>
        <taxon>Bacteria</taxon>
        <taxon>Bacillati</taxon>
        <taxon>Actinomycetota</taxon>
        <taxon>Actinomycetes</taxon>
        <taxon>Catenulisporales</taxon>
        <taxon>Actinospicaceae</taxon>
        <taxon>Actinospica</taxon>
    </lineage>
</organism>
<feature type="active site" description="Nucleophile" evidence="8">
    <location>
        <position position="963"/>
    </location>
</feature>
<dbReference type="Pfam" id="PF14684">
    <property type="entry name" value="Tricorn_C1"/>
    <property type="match status" value="1"/>
</dbReference>
<dbReference type="Pfam" id="PF26549">
    <property type="entry name" value="Tricorn_N"/>
    <property type="match status" value="1"/>
</dbReference>
<dbReference type="CDD" id="cd07562">
    <property type="entry name" value="Peptidase_S41_TRI"/>
    <property type="match status" value="1"/>
</dbReference>
<evidence type="ECO:0000313" key="12">
    <source>
        <dbReference type="EMBL" id="MBR7834753.1"/>
    </source>
</evidence>
<dbReference type="SUPFAM" id="SSF69322">
    <property type="entry name" value="Tricorn protease domain 2"/>
    <property type="match status" value="1"/>
</dbReference>
<dbReference type="Gene3D" id="3.90.226.10">
    <property type="entry name" value="2-enoyl-CoA Hydratase, Chain A, domain 1"/>
    <property type="match status" value="1"/>
</dbReference>
<dbReference type="InterPro" id="IPR012393">
    <property type="entry name" value="Tricorn_protease"/>
</dbReference>
<feature type="active site" description="Charge relay system" evidence="8">
    <location>
        <position position="1021"/>
    </location>
</feature>
<comment type="caution">
    <text evidence="12">The sequence shown here is derived from an EMBL/GenBank/DDBJ whole genome shotgun (WGS) entry which is preliminary data.</text>
</comment>
<dbReference type="Gene3D" id="2.30.42.10">
    <property type="match status" value="1"/>
</dbReference>
<proteinExistence type="inferred from homology"/>
<evidence type="ECO:0000256" key="10">
    <source>
        <dbReference type="SAM" id="MobiDB-lite"/>
    </source>
</evidence>
<reference evidence="12" key="1">
    <citation type="submission" date="2021-04" db="EMBL/GenBank/DDBJ databases">
        <title>Genome based classification of Actinospica acidithermotolerans sp. nov., an actinobacterium isolated from an Indonesian hot spring.</title>
        <authorList>
            <person name="Kusuma A.B."/>
            <person name="Putra K.E."/>
            <person name="Nafisah S."/>
            <person name="Loh J."/>
            <person name="Nouioui I."/>
            <person name="Goodfellow M."/>
        </authorList>
    </citation>
    <scope>NUCLEOTIDE SEQUENCE</scope>
    <source>
        <strain evidence="12">CSCA 57</strain>
    </source>
</reference>
<dbReference type="InterPro" id="IPR036034">
    <property type="entry name" value="PDZ_sf"/>
</dbReference>
<evidence type="ECO:0000256" key="9">
    <source>
        <dbReference type="PIRSR" id="PIRSR036421-3"/>
    </source>
</evidence>
<dbReference type="SMART" id="SM00245">
    <property type="entry name" value="TSPc"/>
    <property type="match status" value="1"/>
</dbReference>
<dbReference type="PIRSF" id="PIRSF036421">
    <property type="entry name" value="Tricorn_protease"/>
    <property type="match status" value="1"/>
</dbReference>
<comment type="similarity">
    <text evidence="2 7">Belongs to the peptidase S41B family.</text>
</comment>
<dbReference type="AlphaFoldDB" id="A0A941EQP6"/>
<feature type="domain" description="Tail specific protease" evidence="11">
    <location>
        <begin position="829"/>
        <end position="1032"/>
    </location>
</feature>
<dbReference type="RefSeq" id="WP_212529272.1">
    <property type="nucleotide sequence ID" value="NZ_JAGSOG010000069.1"/>
</dbReference>
<dbReference type="Proteomes" id="UP000675781">
    <property type="component" value="Unassembled WGS sequence"/>
</dbReference>
<dbReference type="InterPro" id="IPR015943">
    <property type="entry name" value="WD40/YVTN_repeat-like_dom_sf"/>
</dbReference>